<keyword evidence="13" id="KW-1185">Reference proteome</keyword>
<feature type="compositionally biased region" description="Pro residues" evidence="11">
    <location>
        <begin position="47"/>
        <end position="57"/>
    </location>
</feature>
<reference evidence="12 13" key="1">
    <citation type="submission" date="2023-08" db="EMBL/GenBank/DDBJ databases">
        <title>Black Yeasts Isolated from many extreme environments.</title>
        <authorList>
            <person name="Coleine C."/>
            <person name="Stajich J.E."/>
            <person name="Selbmann L."/>
        </authorList>
    </citation>
    <scope>NUCLEOTIDE SEQUENCE [LARGE SCALE GENOMIC DNA]</scope>
    <source>
        <strain evidence="12 13">CCFEE 5935</strain>
    </source>
</reference>
<evidence type="ECO:0000256" key="2">
    <source>
        <dbReference type="ARBA" id="ARBA00009994"/>
    </source>
</evidence>
<evidence type="ECO:0000256" key="11">
    <source>
        <dbReference type="SAM" id="MobiDB-lite"/>
    </source>
</evidence>
<comment type="subcellular location">
    <subcellularLocation>
        <location evidence="1 10">Nucleus</location>
    </subcellularLocation>
</comment>
<comment type="function">
    <text evidence="9">Component of the Mediator complex, a coactivator involved in the regulated transcription of nearly all RNA polymerase II-dependent genes. Mediator functions as a bridge to convey information from gene-specific regulatory proteins to the basal RNA polymerase II transcription machinery. Mediator is recruited to promoters by direct interactions with regulatory proteins and serves as a scaffold for the assembly of a functional preinitiation complex with RNA polymerase II and the general transcription factors.</text>
</comment>
<dbReference type="Gene3D" id="6.10.140.200">
    <property type="match status" value="1"/>
</dbReference>
<evidence type="ECO:0000313" key="13">
    <source>
        <dbReference type="Proteomes" id="UP001337655"/>
    </source>
</evidence>
<evidence type="ECO:0000256" key="5">
    <source>
        <dbReference type="ARBA" id="ARBA00023015"/>
    </source>
</evidence>
<dbReference type="PANTHER" id="PTHR21428">
    <property type="entry name" value="MEDIATOR OF RNA POLYMERASE II TRANSCRIPTION SUBUNIT 7"/>
    <property type="match status" value="1"/>
</dbReference>
<organism evidence="12 13">
    <name type="scientific">Saxophila tyrrhenica</name>
    <dbReference type="NCBI Taxonomy" id="1690608"/>
    <lineage>
        <taxon>Eukaryota</taxon>
        <taxon>Fungi</taxon>
        <taxon>Dikarya</taxon>
        <taxon>Ascomycota</taxon>
        <taxon>Pezizomycotina</taxon>
        <taxon>Dothideomycetes</taxon>
        <taxon>Dothideomycetidae</taxon>
        <taxon>Mycosphaerellales</taxon>
        <taxon>Extremaceae</taxon>
        <taxon>Saxophila</taxon>
    </lineage>
</organism>
<feature type="region of interest" description="Disordered" evidence="11">
    <location>
        <begin position="251"/>
        <end position="300"/>
    </location>
</feature>
<dbReference type="GO" id="GO:0003712">
    <property type="term" value="F:transcription coregulator activity"/>
    <property type="evidence" value="ECO:0007669"/>
    <property type="project" value="InterPro"/>
</dbReference>
<comment type="caution">
    <text evidence="12">The sequence shown here is derived from an EMBL/GenBank/DDBJ whole genome shotgun (WGS) entry which is preliminary data.</text>
</comment>
<evidence type="ECO:0000256" key="1">
    <source>
        <dbReference type="ARBA" id="ARBA00004123"/>
    </source>
</evidence>
<evidence type="ECO:0000256" key="9">
    <source>
        <dbReference type="ARBA" id="ARBA00025687"/>
    </source>
</evidence>
<proteinExistence type="inferred from homology"/>
<evidence type="ECO:0000256" key="3">
    <source>
        <dbReference type="ARBA" id="ARBA00011837"/>
    </source>
</evidence>
<keyword evidence="7 10" id="KW-0804">Transcription</keyword>
<keyword evidence="5 10" id="KW-0805">Transcription regulation</keyword>
<dbReference type="GeneID" id="89932452"/>
<dbReference type="SUPFAM" id="SSF140718">
    <property type="entry name" value="Mediator hinge subcomplex-like"/>
    <property type="match status" value="1"/>
</dbReference>
<dbReference type="InterPro" id="IPR044888">
    <property type="entry name" value="Mediatior_Med7_sf"/>
</dbReference>
<dbReference type="RefSeq" id="XP_064653487.1">
    <property type="nucleotide sequence ID" value="XM_064808344.1"/>
</dbReference>
<comment type="similarity">
    <text evidence="2 10">Belongs to the Mediator complex subunit 7 family.</text>
</comment>
<feature type="region of interest" description="Disordered" evidence="11">
    <location>
        <begin position="1"/>
        <end position="111"/>
    </location>
</feature>
<dbReference type="InterPro" id="IPR009244">
    <property type="entry name" value="Mediatior_Med7"/>
</dbReference>
<sequence>MNKLFHSYPTIITDTFSTGPRHPPPTHRGQHTKTRTSDMADNQPQPIAAPFPAPPPFYHHFTKSNLSHLRRLQKDASQQTPQPNGDSTGTDNNSSDTSTTNHDSKPDLDILSLPPELRYLLPPPRPTTTYTTFARPINLTAPDLSLADAGVEQLYPSPPPDTQLNPQPPLLSLARSLLTTYLSLIGNLAVNPEGFEDKVEDLQTLAFNMEDLINRYRPHQARESLVLMLEGRVEGLRNEIQRIRDGGGKVEELMKSLGESGAGEQGEEDDRGQKGAGGEDSERQRQRGLWRGMAECMAEG</sequence>
<dbReference type="GO" id="GO:0016592">
    <property type="term" value="C:mediator complex"/>
    <property type="evidence" value="ECO:0007669"/>
    <property type="project" value="InterPro"/>
</dbReference>
<dbReference type="Gene3D" id="6.10.140.1520">
    <property type="match status" value="1"/>
</dbReference>
<dbReference type="GO" id="GO:0006357">
    <property type="term" value="P:regulation of transcription by RNA polymerase II"/>
    <property type="evidence" value="ECO:0007669"/>
    <property type="project" value="InterPro"/>
</dbReference>
<gene>
    <name evidence="12" type="primary">MED7</name>
    <name evidence="12" type="ORF">LTR77_011132</name>
</gene>
<evidence type="ECO:0000256" key="7">
    <source>
        <dbReference type="ARBA" id="ARBA00023163"/>
    </source>
</evidence>
<evidence type="ECO:0000313" key="12">
    <source>
        <dbReference type="EMBL" id="KAK5162875.1"/>
    </source>
</evidence>
<evidence type="ECO:0000256" key="4">
    <source>
        <dbReference type="ARBA" id="ARBA00020631"/>
    </source>
</evidence>
<feature type="compositionally biased region" description="Basic residues" evidence="11">
    <location>
        <begin position="24"/>
        <end position="34"/>
    </location>
</feature>
<dbReference type="InterPro" id="IPR037212">
    <property type="entry name" value="Med7/Med21-like"/>
</dbReference>
<evidence type="ECO:0000256" key="10">
    <source>
        <dbReference type="RuleBase" id="RU364060"/>
    </source>
</evidence>
<accession>A0AAV9NTI1</accession>
<name>A0AAV9NTI1_9PEZI</name>
<feature type="compositionally biased region" description="Low complexity" evidence="11">
    <location>
        <begin position="84"/>
        <end position="101"/>
    </location>
</feature>
<dbReference type="Pfam" id="PF05983">
    <property type="entry name" value="Med7"/>
    <property type="match status" value="1"/>
</dbReference>
<protein>
    <recommendedName>
        <fullName evidence="4 10">Mediator of RNA polymerase II transcription subunit 7</fullName>
    </recommendedName>
</protein>
<dbReference type="PANTHER" id="PTHR21428:SF11">
    <property type="entry name" value="MEDIATOR OF RNA POLYMERASE II TRANSCRIPTION SUBUNIT 7"/>
    <property type="match status" value="1"/>
</dbReference>
<dbReference type="GO" id="GO:0070847">
    <property type="term" value="C:core mediator complex"/>
    <property type="evidence" value="ECO:0007669"/>
    <property type="project" value="TreeGrafter"/>
</dbReference>
<evidence type="ECO:0000256" key="8">
    <source>
        <dbReference type="ARBA" id="ARBA00023242"/>
    </source>
</evidence>
<keyword evidence="6 10" id="KW-0010">Activator</keyword>
<evidence type="ECO:0000256" key="6">
    <source>
        <dbReference type="ARBA" id="ARBA00023159"/>
    </source>
</evidence>
<dbReference type="Proteomes" id="UP001337655">
    <property type="component" value="Unassembled WGS sequence"/>
</dbReference>
<dbReference type="EMBL" id="JAVRRT010000032">
    <property type="protein sequence ID" value="KAK5162875.1"/>
    <property type="molecule type" value="Genomic_DNA"/>
</dbReference>
<keyword evidence="8 10" id="KW-0539">Nucleus</keyword>
<dbReference type="AlphaFoldDB" id="A0AAV9NTI1"/>
<comment type="subunit">
    <text evidence="3 10">Component of the Mediator complex.</text>
</comment>